<sequence length="169" mass="18895">WSPNGLFPRLSSFVQPLLHGAPMSAERHKSLSGRLRDEIIQFLNDHKLIQNKNTSAKRWAYCALGRSLAARYPCMAWEHGSPGTKIQSRQKNCWSIFIQRLSACRKTQKWRMLRKLREANTAATTPTTPVVPTTPEMPTTLTRPTSPTTPTTPTTPTPSAAQAASIKQE</sequence>
<protein>
    <submittedName>
        <fullName evidence="2">Putative endoglucanase d</fullName>
    </submittedName>
</protein>
<name>A0A1E1WXS6_9ACAR</name>
<dbReference type="EMBL" id="GFAC01007400">
    <property type="protein sequence ID" value="JAT91788.1"/>
    <property type="molecule type" value="mRNA"/>
</dbReference>
<proteinExistence type="evidence at transcript level"/>
<feature type="compositionally biased region" description="Low complexity" evidence="1">
    <location>
        <begin position="121"/>
        <end position="158"/>
    </location>
</feature>
<organism evidence="2">
    <name type="scientific">Amblyomma aureolatum</name>
    <dbReference type="NCBI Taxonomy" id="187763"/>
    <lineage>
        <taxon>Eukaryota</taxon>
        <taxon>Metazoa</taxon>
        <taxon>Ecdysozoa</taxon>
        <taxon>Arthropoda</taxon>
        <taxon>Chelicerata</taxon>
        <taxon>Arachnida</taxon>
        <taxon>Acari</taxon>
        <taxon>Parasitiformes</taxon>
        <taxon>Ixodida</taxon>
        <taxon>Ixodoidea</taxon>
        <taxon>Ixodidae</taxon>
        <taxon>Amblyomminae</taxon>
        <taxon>Amblyomma</taxon>
    </lineage>
</organism>
<feature type="region of interest" description="Disordered" evidence="1">
    <location>
        <begin position="120"/>
        <end position="169"/>
    </location>
</feature>
<dbReference type="AlphaFoldDB" id="A0A1E1WXS6"/>
<accession>A0A1E1WXS6</accession>
<feature type="compositionally biased region" description="Polar residues" evidence="1">
    <location>
        <begin position="159"/>
        <end position="169"/>
    </location>
</feature>
<reference evidence="2" key="1">
    <citation type="journal article" date="2017" name="Front. Cell. Infect. Microbiol.">
        <title>The Distinct Transcriptional Response of the Midgut of Amblyomma sculptum and Amblyomma aureolatum Ticks to Rickettsia rickettsii Correlates to Their Differences in Susceptibility to Infection.</title>
        <authorList>
            <person name="Martins L.A."/>
            <person name="Galletti M.F.B.M."/>
            <person name="Ribeiro J.M."/>
            <person name="Fujita A."/>
            <person name="Costa F.B."/>
            <person name="Labruna M.B."/>
            <person name="Daffre S."/>
            <person name="Fogaca A.C."/>
        </authorList>
    </citation>
    <scope>NUCLEOTIDE SEQUENCE</scope>
</reference>
<evidence type="ECO:0000313" key="2">
    <source>
        <dbReference type="EMBL" id="JAT91788.1"/>
    </source>
</evidence>
<feature type="non-terminal residue" evidence="2">
    <location>
        <position position="1"/>
    </location>
</feature>
<evidence type="ECO:0000256" key="1">
    <source>
        <dbReference type="SAM" id="MobiDB-lite"/>
    </source>
</evidence>